<evidence type="ECO:0000313" key="17">
    <source>
        <dbReference type="Proteomes" id="UP000199437"/>
    </source>
</evidence>
<dbReference type="Pfam" id="PF00334">
    <property type="entry name" value="NDK"/>
    <property type="match status" value="1"/>
</dbReference>
<evidence type="ECO:0000256" key="13">
    <source>
        <dbReference type="PROSITE-ProRule" id="PRU00706"/>
    </source>
</evidence>
<dbReference type="GO" id="GO:0005524">
    <property type="term" value="F:ATP binding"/>
    <property type="evidence" value="ECO:0007669"/>
    <property type="project" value="UniProtKB-UniRule"/>
</dbReference>
<dbReference type="GO" id="GO:0046872">
    <property type="term" value="F:metal ion binding"/>
    <property type="evidence" value="ECO:0007669"/>
    <property type="project" value="UniProtKB-KW"/>
</dbReference>
<evidence type="ECO:0000256" key="2">
    <source>
        <dbReference type="ARBA" id="ARBA00012966"/>
    </source>
</evidence>
<dbReference type="GO" id="GO:0006228">
    <property type="term" value="P:UTP biosynthetic process"/>
    <property type="evidence" value="ECO:0007669"/>
    <property type="project" value="UniProtKB-UniRule"/>
</dbReference>
<dbReference type="Gene3D" id="3.30.70.141">
    <property type="entry name" value="Nucleoside diphosphate kinase-like domain"/>
    <property type="match status" value="1"/>
</dbReference>
<reference evidence="17" key="1">
    <citation type="submission" date="2016-10" db="EMBL/GenBank/DDBJ databases">
        <authorList>
            <person name="Varghese N."/>
            <person name="Submissions S."/>
        </authorList>
    </citation>
    <scope>NUCLEOTIDE SEQUENCE [LARGE SCALE GENOMIC DNA]</scope>
    <source>
        <strain evidence="17">CGMCC 1.12402</strain>
    </source>
</reference>
<comment type="cofactor">
    <cofactor evidence="12">
        <name>Mg(2+)</name>
        <dbReference type="ChEBI" id="CHEBI:18420"/>
    </cofactor>
</comment>
<dbReference type="EC" id="2.7.4.6" evidence="2 12"/>
<gene>
    <name evidence="12" type="primary">ndk</name>
    <name evidence="16" type="ORF">SAMN05216290_1233</name>
</gene>
<comment type="catalytic activity">
    <reaction evidence="12">
        <text>a 2'-deoxyribonucleoside 5'-diphosphate + ATP = a 2'-deoxyribonucleoside 5'-triphosphate + ADP</text>
        <dbReference type="Rhea" id="RHEA:44640"/>
        <dbReference type="ChEBI" id="CHEBI:30616"/>
        <dbReference type="ChEBI" id="CHEBI:61560"/>
        <dbReference type="ChEBI" id="CHEBI:73316"/>
        <dbReference type="ChEBI" id="CHEBI:456216"/>
        <dbReference type="EC" id="2.7.4.6"/>
    </reaction>
</comment>
<evidence type="ECO:0000256" key="1">
    <source>
        <dbReference type="ARBA" id="ARBA00008142"/>
    </source>
</evidence>
<keyword evidence="7 12" id="KW-0547">Nucleotide-binding</keyword>
<evidence type="ECO:0000256" key="4">
    <source>
        <dbReference type="ARBA" id="ARBA00022553"/>
    </source>
</evidence>
<dbReference type="SUPFAM" id="SSF54919">
    <property type="entry name" value="Nucleoside diphosphate kinase, NDK"/>
    <property type="match status" value="1"/>
</dbReference>
<dbReference type="STRING" id="1267423.SAMN05216290_1233"/>
<proteinExistence type="inferred from homology"/>
<dbReference type="InterPro" id="IPR036850">
    <property type="entry name" value="NDK-like_dom_sf"/>
</dbReference>
<dbReference type="HAMAP" id="MF_00451">
    <property type="entry name" value="NDP_kinase"/>
    <property type="match status" value="1"/>
</dbReference>
<feature type="binding site" evidence="12 13">
    <location>
        <position position="87"/>
    </location>
    <ligand>
        <name>ATP</name>
        <dbReference type="ChEBI" id="CHEBI:30616"/>
    </ligand>
</feature>
<feature type="domain" description="Nucleoside diphosphate kinase-like" evidence="15">
    <location>
        <begin position="3"/>
        <end position="137"/>
    </location>
</feature>
<evidence type="ECO:0000256" key="11">
    <source>
        <dbReference type="ARBA" id="ARBA00023080"/>
    </source>
</evidence>
<feature type="binding site" evidence="12 13">
    <location>
        <position position="59"/>
    </location>
    <ligand>
        <name>ATP</name>
        <dbReference type="ChEBI" id="CHEBI:30616"/>
    </ligand>
</feature>
<dbReference type="InterPro" id="IPR034907">
    <property type="entry name" value="NDK-like_dom"/>
</dbReference>
<dbReference type="GeneID" id="99985965"/>
<organism evidence="16 17">
    <name type="scientific">Roseivirga pacifica</name>
    <dbReference type="NCBI Taxonomy" id="1267423"/>
    <lineage>
        <taxon>Bacteria</taxon>
        <taxon>Pseudomonadati</taxon>
        <taxon>Bacteroidota</taxon>
        <taxon>Cytophagia</taxon>
        <taxon>Cytophagales</taxon>
        <taxon>Roseivirgaceae</taxon>
        <taxon>Roseivirga</taxon>
    </lineage>
</organism>
<comment type="catalytic activity">
    <reaction evidence="12">
        <text>a ribonucleoside 5'-diphosphate + ATP = a ribonucleoside 5'-triphosphate + ADP</text>
        <dbReference type="Rhea" id="RHEA:18113"/>
        <dbReference type="ChEBI" id="CHEBI:30616"/>
        <dbReference type="ChEBI" id="CHEBI:57930"/>
        <dbReference type="ChEBI" id="CHEBI:61557"/>
        <dbReference type="ChEBI" id="CHEBI:456216"/>
        <dbReference type="EC" id="2.7.4.6"/>
    </reaction>
</comment>
<dbReference type="InterPro" id="IPR001564">
    <property type="entry name" value="Nucleoside_diP_kinase"/>
</dbReference>
<dbReference type="NCBIfam" id="NF001908">
    <property type="entry name" value="PRK00668.1"/>
    <property type="match status" value="1"/>
</dbReference>
<evidence type="ECO:0000256" key="14">
    <source>
        <dbReference type="RuleBase" id="RU004011"/>
    </source>
</evidence>
<evidence type="ECO:0000256" key="8">
    <source>
        <dbReference type="ARBA" id="ARBA00022777"/>
    </source>
</evidence>
<dbReference type="FunFam" id="3.30.70.141:FF:000003">
    <property type="entry name" value="Nucleoside diphosphate kinase"/>
    <property type="match status" value="1"/>
</dbReference>
<protein>
    <recommendedName>
        <fullName evidence="3 12">Nucleoside diphosphate kinase</fullName>
        <shortName evidence="12">NDK</shortName>
        <shortName evidence="12">NDP kinase</shortName>
        <ecNumber evidence="2 12">2.7.4.6</ecNumber>
    </recommendedName>
    <alternativeName>
        <fullName evidence="12">Nucleoside-2-P kinase</fullName>
    </alternativeName>
</protein>
<keyword evidence="10 12" id="KW-0460">Magnesium</keyword>
<feature type="binding site" evidence="12 13">
    <location>
        <position position="93"/>
    </location>
    <ligand>
        <name>ATP</name>
        <dbReference type="ChEBI" id="CHEBI:30616"/>
    </ligand>
</feature>
<dbReference type="SMART" id="SM00562">
    <property type="entry name" value="NDK"/>
    <property type="match status" value="1"/>
</dbReference>
<dbReference type="EMBL" id="FOIR01000001">
    <property type="protein sequence ID" value="SEW01314.1"/>
    <property type="molecule type" value="Genomic_DNA"/>
</dbReference>
<dbReference type="GO" id="GO:0006183">
    <property type="term" value="P:GTP biosynthetic process"/>
    <property type="evidence" value="ECO:0007669"/>
    <property type="project" value="UniProtKB-UniRule"/>
</dbReference>
<feature type="binding site" evidence="12 13">
    <location>
        <position position="114"/>
    </location>
    <ligand>
        <name>ATP</name>
        <dbReference type="ChEBI" id="CHEBI:30616"/>
    </ligand>
</feature>
<keyword evidence="9 12" id="KW-0067">ATP-binding</keyword>
<dbReference type="PRINTS" id="PR01243">
    <property type="entry name" value="NUCDPKINASE"/>
</dbReference>
<comment type="subunit">
    <text evidence="12">Homotetramer.</text>
</comment>
<keyword evidence="12" id="KW-0963">Cytoplasm</keyword>
<evidence type="ECO:0000256" key="6">
    <source>
        <dbReference type="ARBA" id="ARBA00022723"/>
    </source>
</evidence>
<dbReference type="GO" id="GO:0006241">
    <property type="term" value="P:CTP biosynthetic process"/>
    <property type="evidence" value="ECO:0007669"/>
    <property type="project" value="UniProtKB-UniRule"/>
</dbReference>
<keyword evidence="6 12" id="KW-0479">Metal-binding</keyword>
<name>A0A1I0NIP2_9BACT</name>
<evidence type="ECO:0000256" key="12">
    <source>
        <dbReference type="HAMAP-Rule" id="MF_00451"/>
    </source>
</evidence>
<sequence>MATNRTFTMIKPDAVADGNIGAILKMIEEAGFKIIAMKYTKLTADLAGKFYEVHKERPFYGELVEYMSSGPIVAAILEKDNAVADFRTLIGATNPAEAAEGTIRKLYAKSIGENAVHGSDSDENAAIEGSFYFSETERF</sequence>
<evidence type="ECO:0000259" key="15">
    <source>
        <dbReference type="SMART" id="SM00562"/>
    </source>
</evidence>
<dbReference type="GO" id="GO:0004550">
    <property type="term" value="F:nucleoside diphosphate kinase activity"/>
    <property type="evidence" value="ECO:0007669"/>
    <property type="project" value="UniProtKB-UniRule"/>
</dbReference>
<evidence type="ECO:0000313" key="16">
    <source>
        <dbReference type="EMBL" id="SEW01314.1"/>
    </source>
</evidence>
<dbReference type="PANTHER" id="PTHR46161">
    <property type="entry name" value="NUCLEOSIDE DIPHOSPHATE KINASE"/>
    <property type="match status" value="1"/>
</dbReference>
<evidence type="ECO:0000256" key="7">
    <source>
        <dbReference type="ARBA" id="ARBA00022741"/>
    </source>
</evidence>
<dbReference type="RefSeq" id="WP_090257634.1">
    <property type="nucleotide sequence ID" value="NZ_FOIR01000001.1"/>
</dbReference>
<dbReference type="CDD" id="cd04413">
    <property type="entry name" value="NDPk_I"/>
    <property type="match status" value="1"/>
</dbReference>
<evidence type="ECO:0000256" key="9">
    <source>
        <dbReference type="ARBA" id="ARBA00022840"/>
    </source>
</evidence>
<keyword evidence="5 12" id="KW-0808">Transferase</keyword>
<dbReference type="GO" id="GO:0005737">
    <property type="term" value="C:cytoplasm"/>
    <property type="evidence" value="ECO:0007669"/>
    <property type="project" value="UniProtKB-SubCell"/>
</dbReference>
<comment type="similarity">
    <text evidence="1 12 13 14">Belongs to the NDK family.</text>
</comment>
<keyword evidence="11 12" id="KW-0546">Nucleotide metabolism</keyword>
<feature type="binding site" evidence="12 13">
    <location>
        <position position="11"/>
    </location>
    <ligand>
        <name>ATP</name>
        <dbReference type="ChEBI" id="CHEBI:30616"/>
    </ligand>
</feature>
<dbReference type="PROSITE" id="PS51374">
    <property type="entry name" value="NDPK_LIKE"/>
    <property type="match status" value="1"/>
</dbReference>
<evidence type="ECO:0000256" key="5">
    <source>
        <dbReference type="ARBA" id="ARBA00022679"/>
    </source>
</evidence>
<dbReference type="PANTHER" id="PTHR46161:SF3">
    <property type="entry name" value="NUCLEOSIDE DIPHOSPHATE KINASE DDB_G0292928-RELATED"/>
    <property type="match status" value="1"/>
</dbReference>
<dbReference type="OrthoDB" id="9801161at2"/>
<feature type="active site" description="Pros-phosphohistidine intermediate" evidence="12 13">
    <location>
        <position position="117"/>
    </location>
</feature>
<feature type="binding site" evidence="12 13">
    <location>
        <position position="104"/>
    </location>
    <ligand>
        <name>ATP</name>
        <dbReference type="ChEBI" id="CHEBI:30616"/>
    </ligand>
</feature>
<comment type="function">
    <text evidence="12">Major role in the synthesis of nucleoside triphosphates other than ATP. The ATP gamma phosphate is transferred to the NDP beta phosphate via a ping-pong mechanism, using a phosphorylated active-site intermediate.</text>
</comment>
<keyword evidence="8 12" id="KW-0418">Kinase</keyword>
<dbReference type="NCBIfam" id="NF011116">
    <property type="entry name" value="PRK14545.1"/>
    <property type="match status" value="1"/>
</dbReference>
<evidence type="ECO:0000256" key="3">
    <source>
        <dbReference type="ARBA" id="ARBA00017632"/>
    </source>
</evidence>
<keyword evidence="4 12" id="KW-0597">Phosphoprotein</keyword>
<dbReference type="Proteomes" id="UP000199437">
    <property type="component" value="Unassembled WGS sequence"/>
</dbReference>
<evidence type="ECO:0000256" key="10">
    <source>
        <dbReference type="ARBA" id="ARBA00022842"/>
    </source>
</evidence>
<dbReference type="AlphaFoldDB" id="A0A1I0NIP2"/>
<accession>A0A1I0NIP2</accession>
<keyword evidence="17" id="KW-1185">Reference proteome</keyword>
<comment type="subcellular location">
    <subcellularLocation>
        <location evidence="12">Cytoplasm</location>
    </subcellularLocation>
</comment>